<reference evidence="2" key="1">
    <citation type="submission" date="2018-11" db="EMBL/GenBank/DDBJ databases">
        <authorList>
            <consortium name="Pathogen Informatics"/>
        </authorList>
    </citation>
    <scope>NUCLEOTIDE SEQUENCE</scope>
</reference>
<evidence type="ECO:0000313" key="2">
    <source>
        <dbReference type="EMBL" id="VEL27180.1"/>
    </source>
</evidence>
<feature type="compositionally biased region" description="Basic and acidic residues" evidence="1">
    <location>
        <begin position="76"/>
        <end position="98"/>
    </location>
</feature>
<dbReference type="Proteomes" id="UP000784294">
    <property type="component" value="Unassembled WGS sequence"/>
</dbReference>
<dbReference type="AlphaFoldDB" id="A0A3S5AM28"/>
<accession>A0A3S5AM28</accession>
<keyword evidence="3" id="KW-1185">Reference proteome</keyword>
<protein>
    <submittedName>
        <fullName evidence="2">Uncharacterized protein</fullName>
    </submittedName>
</protein>
<feature type="region of interest" description="Disordered" evidence="1">
    <location>
        <begin position="1"/>
        <end position="23"/>
    </location>
</feature>
<comment type="caution">
    <text evidence="2">The sequence shown here is derived from an EMBL/GenBank/DDBJ whole genome shotgun (WGS) entry which is preliminary data.</text>
</comment>
<feature type="region of interest" description="Disordered" evidence="1">
    <location>
        <begin position="40"/>
        <end position="98"/>
    </location>
</feature>
<evidence type="ECO:0000256" key="1">
    <source>
        <dbReference type="SAM" id="MobiDB-lite"/>
    </source>
</evidence>
<gene>
    <name evidence="2" type="ORF">PXEA_LOCUS20620</name>
</gene>
<name>A0A3S5AM28_9PLAT</name>
<dbReference type="EMBL" id="CAAALY010085442">
    <property type="protein sequence ID" value="VEL27180.1"/>
    <property type="molecule type" value="Genomic_DNA"/>
</dbReference>
<proteinExistence type="predicted"/>
<evidence type="ECO:0000313" key="3">
    <source>
        <dbReference type="Proteomes" id="UP000784294"/>
    </source>
</evidence>
<sequence length="98" mass="10951">MAIDRVPVPREGTTCPQPATWRPVRPHNARKLATLGRLASARASVDRISCPPPPPPPRGTRPRVGLFSASAYSAGKKRERDIESEKERKKERDSLRKE</sequence>
<organism evidence="2 3">
    <name type="scientific">Protopolystoma xenopodis</name>
    <dbReference type="NCBI Taxonomy" id="117903"/>
    <lineage>
        <taxon>Eukaryota</taxon>
        <taxon>Metazoa</taxon>
        <taxon>Spiralia</taxon>
        <taxon>Lophotrochozoa</taxon>
        <taxon>Platyhelminthes</taxon>
        <taxon>Monogenea</taxon>
        <taxon>Polyopisthocotylea</taxon>
        <taxon>Polystomatidea</taxon>
        <taxon>Polystomatidae</taxon>
        <taxon>Protopolystoma</taxon>
    </lineage>
</organism>
<feature type="compositionally biased region" description="Pro residues" evidence="1">
    <location>
        <begin position="50"/>
        <end position="59"/>
    </location>
</feature>